<keyword evidence="1" id="KW-0472">Membrane</keyword>
<dbReference type="SUPFAM" id="SSF63825">
    <property type="entry name" value="YWTD domain"/>
    <property type="match status" value="1"/>
</dbReference>
<evidence type="ECO:0000256" key="1">
    <source>
        <dbReference type="SAM" id="Phobius"/>
    </source>
</evidence>
<gene>
    <name evidence="2" type="ORF">XAT740_LOCUS50375</name>
</gene>
<proteinExistence type="predicted"/>
<accession>A0A816CGZ7</accession>
<keyword evidence="1" id="KW-1133">Transmembrane helix</keyword>
<evidence type="ECO:0000313" key="3">
    <source>
        <dbReference type="Proteomes" id="UP000663828"/>
    </source>
</evidence>
<organism evidence="2 3">
    <name type="scientific">Adineta ricciae</name>
    <name type="common">Rotifer</name>
    <dbReference type="NCBI Taxonomy" id="249248"/>
    <lineage>
        <taxon>Eukaryota</taxon>
        <taxon>Metazoa</taxon>
        <taxon>Spiralia</taxon>
        <taxon>Gnathifera</taxon>
        <taxon>Rotifera</taxon>
        <taxon>Eurotatoria</taxon>
        <taxon>Bdelloidea</taxon>
        <taxon>Adinetida</taxon>
        <taxon>Adinetidae</taxon>
        <taxon>Adineta</taxon>
    </lineage>
</organism>
<dbReference type="InterPro" id="IPR011042">
    <property type="entry name" value="6-blade_b-propeller_TolB-like"/>
</dbReference>
<reference evidence="2" key="1">
    <citation type="submission" date="2021-02" db="EMBL/GenBank/DDBJ databases">
        <authorList>
            <person name="Nowell W R."/>
        </authorList>
    </citation>
    <scope>NUCLEOTIDE SEQUENCE</scope>
</reference>
<comment type="caution">
    <text evidence="2">The sequence shown here is derived from an EMBL/GenBank/DDBJ whole genome shotgun (WGS) entry which is preliminary data.</text>
</comment>
<dbReference type="EMBL" id="CAJNOR010007713">
    <property type="protein sequence ID" value="CAF1622033.1"/>
    <property type="molecule type" value="Genomic_DNA"/>
</dbReference>
<dbReference type="Proteomes" id="UP000663828">
    <property type="component" value="Unassembled WGS sequence"/>
</dbReference>
<dbReference type="AlphaFoldDB" id="A0A816CGZ7"/>
<sequence length="425" mass="47697">MGNFVSSSDGLLARFTIPRFYTRLSSDDNGYINRASSVVSRSPFLIGYFFGILLVILLTIPIGLILFMKLNTSHSTTSIGTTLLKQPLTSHDSMTTTTVSSHLSARTITTTSKFCSIPAINAIWSQSSAVVVNPLGKCSSDENSLCSARDFFLDNIHNTLYIADTDNNRIQKYSLNENYNQSEGAMGITVAKNGLLCPQSVFVDIHTEDMYIMDLDKMESFTQYGHVSYRVHLWKKNENVGRILLSQTTEQGFSRNIHHLALDNQMNIYVGTTYFIEKWLASTNYAGRIIVTGKNNDSPSYLRNLRNPGTFFITDDLTLYIADWQNKLIQQWKANATTGEIVIEFLSNVQGITMDCNGYIYFLDGSTGKICQIDMVEGQSREIVDFKNIDGTSILIQPTMIQIDKLGNIFVLGKQQVYKFPLVHT</sequence>
<keyword evidence="3" id="KW-1185">Reference proteome</keyword>
<feature type="transmembrane region" description="Helical" evidence="1">
    <location>
        <begin position="45"/>
        <end position="67"/>
    </location>
</feature>
<name>A0A816CGZ7_ADIRI</name>
<keyword evidence="1" id="KW-0812">Transmembrane</keyword>
<evidence type="ECO:0000313" key="2">
    <source>
        <dbReference type="EMBL" id="CAF1622033.1"/>
    </source>
</evidence>
<protein>
    <submittedName>
        <fullName evidence="2">Uncharacterized protein</fullName>
    </submittedName>
</protein>
<dbReference type="Gene3D" id="2.120.10.30">
    <property type="entry name" value="TolB, C-terminal domain"/>
    <property type="match status" value="1"/>
</dbReference>